<dbReference type="GO" id="GO:0030313">
    <property type="term" value="C:cell envelope"/>
    <property type="evidence" value="ECO:0007669"/>
    <property type="project" value="UniProtKB-SubCell"/>
</dbReference>
<keyword evidence="3" id="KW-1133">Transmembrane helix</keyword>
<keyword evidence="3" id="KW-0812">Transmembrane</keyword>
<dbReference type="Pfam" id="PF25990">
    <property type="entry name" value="Beta-barrel_YknX"/>
    <property type="match status" value="1"/>
</dbReference>
<dbReference type="Gene3D" id="2.40.420.20">
    <property type="match status" value="1"/>
</dbReference>
<accession>A0AAU9E225</accession>
<proteinExistence type="predicted"/>
<keyword evidence="2" id="KW-0175">Coiled coil</keyword>
<evidence type="ECO:0000256" key="1">
    <source>
        <dbReference type="ARBA" id="ARBA00004196"/>
    </source>
</evidence>
<dbReference type="Gene3D" id="2.40.50.100">
    <property type="match status" value="1"/>
</dbReference>
<dbReference type="AlphaFoldDB" id="A0AAU9E225"/>
<evidence type="ECO:0000259" key="5">
    <source>
        <dbReference type="Pfam" id="PF25990"/>
    </source>
</evidence>
<dbReference type="RefSeq" id="WP_338536741.1">
    <property type="nucleotide sequence ID" value="NZ_AP028654.1"/>
</dbReference>
<evidence type="ECO:0000313" key="6">
    <source>
        <dbReference type="EMBL" id="BEP28421.1"/>
    </source>
</evidence>
<dbReference type="InterPro" id="IPR050465">
    <property type="entry name" value="UPF0194_transport"/>
</dbReference>
<dbReference type="EMBL" id="AP028654">
    <property type="protein sequence ID" value="BEP28421.1"/>
    <property type="molecule type" value="Genomic_DNA"/>
</dbReference>
<name>A0AAU9E225_9FIRM</name>
<evidence type="ECO:0000313" key="7">
    <source>
        <dbReference type="Proteomes" id="UP001321786"/>
    </source>
</evidence>
<evidence type="ECO:0000256" key="3">
    <source>
        <dbReference type="SAM" id="Phobius"/>
    </source>
</evidence>
<protein>
    <submittedName>
        <fullName evidence="6">Efflux RND transporter periplasmic adaptor subunit</fullName>
    </submittedName>
</protein>
<feature type="domain" description="CzcB-like C-terminal circularly permuted SH3-like" evidence="4">
    <location>
        <begin position="334"/>
        <end position="386"/>
    </location>
</feature>
<keyword evidence="7" id="KW-1185">Reference proteome</keyword>
<evidence type="ECO:0000259" key="4">
    <source>
        <dbReference type="Pfam" id="PF25975"/>
    </source>
</evidence>
<dbReference type="Gene3D" id="2.40.30.170">
    <property type="match status" value="1"/>
</dbReference>
<sequence>MKNKIVIGAVITALIVIGSYYFISSGKESTDESGKSYTFADVSKGDIVVDIIADGQIEIPIRNYNFDLSGKIMNVNVSLNQRVKKGEELISIDSTDLIASLNDAKLNLNNAILTKEKNENEFSKNTTNYKYQLNKFINIYQMNKKNLENMKNLSSSYSQNEIDIAENNYNLSLEEYENYKIVNKPISTLTSDNIAINKADNTVKKLENDLKDNTLTALKSGKVIEINSDINESVNNSDVVMKIEEDGKTYVTTEVQEIDISSVSIGQKAYIEIEALSDKKFVAKVTEIDRDPIVDSNGIVNYKVTLLLDENDENIMDGMTSTVSFILLEKLGVIKIPNKAVKKVGSKQVVIVSTGEGTGEERVIVTGLTDGKYVEVIKGIEVGQKLIY</sequence>
<evidence type="ECO:0000256" key="2">
    <source>
        <dbReference type="ARBA" id="ARBA00023054"/>
    </source>
</evidence>
<dbReference type="KEGG" id="hprf:HLPR_07520"/>
<dbReference type="Proteomes" id="UP001321786">
    <property type="component" value="Chromosome"/>
</dbReference>
<gene>
    <name evidence="6" type="ORF">HLPR_07520</name>
</gene>
<reference evidence="6 7" key="1">
    <citation type="submission" date="2023-08" db="EMBL/GenBank/DDBJ databases">
        <title>Helicovermis profunda gen. nov., sp. nov., a novel mesophilic, fermentative bacterium within the Bacillota from a deep-sea hydrothermal vent chimney.</title>
        <authorList>
            <person name="Miyazaki U."/>
            <person name="Mizutani D."/>
            <person name="Hashimoto Y."/>
            <person name="Tame A."/>
            <person name="Sawayama S."/>
            <person name="Miyazaki J."/>
            <person name="Takai K."/>
            <person name="Nakagawa S."/>
        </authorList>
    </citation>
    <scope>NUCLEOTIDE SEQUENCE [LARGE SCALE GENOMIC DNA]</scope>
    <source>
        <strain evidence="6 7">S502</strain>
    </source>
</reference>
<feature type="transmembrane region" description="Helical" evidence="3">
    <location>
        <begin position="5"/>
        <end position="23"/>
    </location>
</feature>
<keyword evidence="3" id="KW-0472">Membrane</keyword>
<dbReference type="PANTHER" id="PTHR32347">
    <property type="entry name" value="EFFLUX SYSTEM COMPONENT YKNX-RELATED"/>
    <property type="match status" value="1"/>
</dbReference>
<dbReference type="InterPro" id="IPR058636">
    <property type="entry name" value="Beta-barrel_YknX"/>
</dbReference>
<comment type="subcellular location">
    <subcellularLocation>
        <location evidence="1">Cell envelope</location>
    </subcellularLocation>
</comment>
<dbReference type="Pfam" id="PF25975">
    <property type="entry name" value="CzcB_C"/>
    <property type="match status" value="1"/>
</dbReference>
<organism evidence="6 7">
    <name type="scientific">Helicovermis profundi</name>
    <dbReference type="NCBI Taxonomy" id="3065157"/>
    <lineage>
        <taxon>Bacteria</taxon>
        <taxon>Bacillati</taxon>
        <taxon>Bacillota</taxon>
        <taxon>Clostridia</taxon>
        <taxon>Helicovermis</taxon>
    </lineage>
</organism>
<feature type="domain" description="YknX-like beta-barrel" evidence="5">
    <location>
        <begin position="251"/>
        <end position="323"/>
    </location>
</feature>
<dbReference type="InterPro" id="IPR058649">
    <property type="entry name" value="CzcB_C"/>
</dbReference>